<keyword evidence="3" id="KW-1185">Reference proteome</keyword>
<feature type="domain" description="SGNH hydrolase-type esterase" evidence="1">
    <location>
        <begin position="34"/>
        <end position="195"/>
    </location>
</feature>
<comment type="caution">
    <text evidence="2">The sequence shown here is derived from an EMBL/GenBank/DDBJ whole genome shotgun (WGS) entry which is preliminary data.</text>
</comment>
<dbReference type="Proteomes" id="UP000580856">
    <property type="component" value="Unassembled WGS sequence"/>
</dbReference>
<dbReference type="GO" id="GO:0006629">
    <property type="term" value="P:lipid metabolic process"/>
    <property type="evidence" value="ECO:0007669"/>
    <property type="project" value="InterPro"/>
</dbReference>
<dbReference type="PANTHER" id="PTHR30383">
    <property type="entry name" value="THIOESTERASE 1/PROTEASE 1/LYSOPHOSPHOLIPASE L1"/>
    <property type="match status" value="1"/>
</dbReference>
<dbReference type="GO" id="GO:0004622">
    <property type="term" value="F:phosphatidylcholine lysophospholipase activity"/>
    <property type="evidence" value="ECO:0007669"/>
    <property type="project" value="UniProtKB-EC"/>
</dbReference>
<dbReference type="SUPFAM" id="SSF52266">
    <property type="entry name" value="SGNH hydrolase"/>
    <property type="match status" value="1"/>
</dbReference>
<dbReference type="InterPro" id="IPR051532">
    <property type="entry name" value="Ester_Hydrolysis_Enzymes"/>
</dbReference>
<evidence type="ECO:0000259" key="1">
    <source>
        <dbReference type="Pfam" id="PF13472"/>
    </source>
</evidence>
<evidence type="ECO:0000313" key="2">
    <source>
        <dbReference type="EMBL" id="NJB67892.1"/>
    </source>
</evidence>
<dbReference type="PANTHER" id="PTHR30383:SF24">
    <property type="entry name" value="THIOESTERASE 1_PROTEASE 1_LYSOPHOSPHOLIPASE L1"/>
    <property type="match status" value="1"/>
</dbReference>
<dbReference type="EC" id="3.1.1.5" evidence="2"/>
<protein>
    <submittedName>
        <fullName evidence="2">Acyl-CoA thioesterase-1</fullName>
        <ecNumber evidence="2">3.1.1.5</ecNumber>
        <ecNumber evidence="2">3.1.2.-</ecNumber>
    </submittedName>
</protein>
<dbReference type="Pfam" id="PF13472">
    <property type="entry name" value="Lipase_GDSL_2"/>
    <property type="match status" value="1"/>
</dbReference>
<evidence type="ECO:0000313" key="3">
    <source>
        <dbReference type="Proteomes" id="UP000580856"/>
    </source>
</evidence>
<dbReference type="Gene3D" id="3.40.50.1110">
    <property type="entry name" value="SGNH hydrolase"/>
    <property type="match status" value="1"/>
</dbReference>
<dbReference type="EC" id="3.1.2.-" evidence="2"/>
<dbReference type="EMBL" id="JAATJA010000001">
    <property type="protein sequence ID" value="NJB67892.1"/>
    <property type="molecule type" value="Genomic_DNA"/>
</dbReference>
<gene>
    <name evidence="2" type="ORF">GGQ74_001532</name>
</gene>
<keyword evidence="2" id="KW-0378">Hydrolase</keyword>
<dbReference type="InterPro" id="IPR008265">
    <property type="entry name" value="Lipase_GDSL_AS"/>
</dbReference>
<organism evidence="2 3">
    <name type="scientific">Desulfobaculum xiamenense</name>
    <dbReference type="NCBI Taxonomy" id="995050"/>
    <lineage>
        <taxon>Bacteria</taxon>
        <taxon>Pseudomonadati</taxon>
        <taxon>Thermodesulfobacteriota</taxon>
        <taxon>Desulfovibrionia</taxon>
        <taxon>Desulfovibrionales</taxon>
        <taxon>Desulfovibrionaceae</taxon>
        <taxon>Desulfobaculum</taxon>
    </lineage>
</organism>
<dbReference type="CDD" id="cd01822">
    <property type="entry name" value="Lysophospholipase_L1_like"/>
    <property type="match status" value="1"/>
</dbReference>
<proteinExistence type="predicted"/>
<name>A0A846QN50_9BACT</name>
<accession>A0A846QN50</accession>
<sequence length="223" mass="23284">MSQLLKAVSCALVVLVAIFAVSPFASARTLSLLAFGDSITAGYGLGADQSYPARLEALLRAQGVDVRVINAGVSGDTTSGGLARLPWILELRPDAAILALGANDALRGLDPTLTRDNLSRMLELFAEAGVPVLLAGMRASGNNGDDFQRRFDALYPALAHEHGVVLYPFLLDGVALDSALNQSDGIHPNADGAQRIALNLFPFVLDLLDVAASQPHSASSPAP</sequence>
<dbReference type="PROSITE" id="PS01098">
    <property type="entry name" value="LIPASE_GDSL_SER"/>
    <property type="match status" value="1"/>
</dbReference>
<dbReference type="InterPro" id="IPR036514">
    <property type="entry name" value="SGNH_hydro_sf"/>
</dbReference>
<reference evidence="2 3" key="1">
    <citation type="submission" date="2020-03" db="EMBL/GenBank/DDBJ databases">
        <title>Genomic Encyclopedia of Type Strains, Phase IV (KMG-IV): sequencing the most valuable type-strain genomes for metagenomic binning, comparative biology and taxonomic classification.</title>
        <authorList>
            <person name="Goeker M."/>
        </authorList>
    </citation>
    <scope>NUCLEOTIDE SEQUENCE [LARGE SCALE GENOMIC DNA]</scope>
    <source>
        <strain evidence="2 3">DSM 24233</strain>
    </source>
</reference>
<dbReference type="RefSeq" id="WP_342448592.1">
    <property type="nucleotide sequence ID" value="NZ_JAATJA010000001.1"/>
</dbReference>
<dbReference type="InterPro" id="IPR013830">
    <property type="entry name" value="SGNH_hydro"/>
</dbReference>
<dbReference type="AlphaFoldDB" id="A0A846QN50"/>